<name>A0A1N6NA86_9SPIO</name>
<feature type="compositionally biased region" description="Basic residues" evidence="4">
    <location>
        <begin position="360"/>
        <end position="372"/>
    </location>
</feature>
<dbReference type="GO" id="GO:0006396">
    <property type="term" value="P:RNA processing"/>
    <property type="evidence" value="ECO:0007669"/>
    <property type="project" value="InterPro"/>
</dbReference>
<dbReference type="OrthoDB" id="9805698at2"/>
<dbReference type="GO" id="GO:0003723">
    <property type="term" value="F:RNA binding"/>
    <property type="evidence" value="ECO:0007669"/>
    <property type="project" value="UniProtKB-KW"/>
</dbReference>
<feature type="region of interest" description="Disordered" evidence="4">
    <location>
        <begin position="350"/>
        <end position="392"/>
    </location>
</feature>
<dbReference type="RefSeq" id="WP_076487379.1">
    <property type="nucleotide sequence ID" value="NZ_FTMS01000001.1"/>
</dbReference>
<evidence type="ECO:0000259" key="5">
    <source>
        <dbReference type="Pfam" id="PF01743"/>
    </source>
</evidence>
<reference evidence="7 8" key="1">
    <citation type="submission" date="2017-01" db="EMBL/GenBank/DDBJ databases">
        <authorList>
            <person name="Mah S.A."/>
            <person name="Swanson W.J."/>
            <person name="Moy G.W."/>
            <person name="Vacquier V.D."/>
        </authorList>
    </citation>
    <scope>NUCLEOTIDE SEQUENCE [LARGE SCALE GENOMIC DNA]</scope>
    <source>
        <strain evidence="7 8">ASpG1</strain>
    </source>
</reference>
<keyword evidence="1 3" id="KW-0808">Transferase</keyword>
<dbReference type="InterPro" id="IPR032828">
    <property type="entry name" value="PolyA_RNA-bd"/>
</dbReference>
<keyword evidence="2" id="KW-0547">Nucleotide-binding</keyword>
<evidence type="ECO:0000256" key="1">
    <source>
        <dbReference type="ARBA" id="ARBA00022679"/>
    </source>
</evidence>
<evidence type="ECO:0000313" key="7">
    <source>
        <dbReference type="EMBL" id="SIP89010.1"/>
    </source>
</evidence>
<dbReference type="PANTHER" id="PTHR43051">
    <property type="entry name" value="POLYNUCLEOTIDE ADENYLYLTRANSFERASE FAMILY PROTEIN"/>
    <property type="match status" value="1"/>
</dbReference>
<evidence type="ECO:0000259" key="6">
    <source>
        <dbReference type="Pfam" id="PF12627"/>
    </source>
</evidence>
<evidence type="ECO:0000256" key="4">
    <source>
        <dbReference type="SAM" id="MobiDB-lite"/>
    </source>
</evidence>
<dbReference type="InterPro" id="IPR002646">
    <property type="entry name" value="PolA_pol_head_dom"/>
</dbReference>
<dbReference type="Gene3D" id="1.10.3090.10">
    <property type="entry name" value="cca-adding enzyme, domain 2"/>
    <property type="match status" value="1"/>
</dbReference>
<dbReference type="EMBL" id="FTMS01000001">
    <property type="protein sequence ID" value="SIP89010.1"/>
    <property type="molecule type" value="Genomic_DNA"/>
</dbReference>
<dbReference type="CDD" id="cd05398">
    <property type="entry name" value="NT_ClassII-CCAase"/>
    <property type="match status" value="1"/>
</dbReference>
<dbReference type="NCBIfam" id="TIGR01942">
    <property type="entry name" value="pcnB"/>
    <property type="match status" value="1"/>
</dbReference>
<organism evidence="7 8">
    <name type="scientific">Alkalispirochaeta americana</name>
    <dbReference type="NCBI Taxonomy" id="159291"/>
    <lineage>
        <taxon>Bacteria</taxon>
        <taxon>Pseudomonadati</taxon>
        <taxon>Spirochaetota</taxon>
        <taxon>Spirochaetia</taxon>
        <taxon>Spirochaetales</taxon>
        <taxon>Spirochaetaceae</taxon>
        <taxon>Alkalispirochaeta</taxon>
    </lineage>
</organism>
<dbReference type="Proteomes" id="UP000186400">
    <property type="component" value="Unassembled WGS sequence"/>
</dbReference>
<dbReference type="InterPro" id="IPR043519">
    <property type="entry name" value="NT_sf"/>
</dbReference>
<dbReference type="SUPFAM" id="SSF81301">
    <property type="entry name" value="Nucleotidyltransferase"/>
    <property type="match status" value="1"/>
</dbReference>
<protein>
    <submittedName>
        <fullName evidence="7">Poly(A) polymerase</fullName>
    </submittedName>
</protein>
<dbReference type="InterPro" id="IPR010206">
    <property type="entry name" value="PolA_pol_I"/>
</dbReference>
<dbReference type="PANTHER" id="PTHR43051:SF1">
    <property type="entry name" value="POLYNUCLEOTIDE ADENYLYLTRANSFERASE FAMILY PROTEIN"/>
    <property type="match status" value="1"/>
</dbReference>
<keyword evidence="8" id="KW-1185">Reference proteome</keyword>
<dbReference type="Gene3D" id="3.30.460.10">
    <property type="entry name" value="Beta Polymerase, domain 2"/>
    <property type="match status" value="1"/>
</dbReference>
<feature type="domain" description="Poly A polymerase head" evidence="5">
    <location>
        <begin position="50"/>
        <end position="164"/>
    </location>
</feature>
<keyword evidence="3" id="KW-0694">RNA-binding</keyword>
<feature type="domain" description="tRNA nucleotidyltransferase/poly(A) polymerase RNA and SrmB- binding" evidence="6">
    <location>
        <begin position="202"/>
        <end position="250"/>
    </location>
</feature>
<accession>A0A1N6NA86</accession>
<proteinExistence type="inferred from homology"/>
<dbReference type="GO" id="GO:0000166">
    <property type="term" value="F:nucleotide binding"/>
    <property type="evidence" value="ECO:0007669"/>
    <property type="project" value="UniProtKB-KW"/>
</dbReference>
<evidence type="ECO:0000256" key="2">
    <source>
        <dbReference type="ARBA" id="ARBA00022741"/>
    </source>
</evidence>
<evidence type="ECO:0000256" key="3">
    <source>
        <dbReference type="RuleBase" id="RU003953"/>
    </source>
</evidence>
<gene>
    <name evidence="7" type="ORF">SAMN05920897_101151</name>
</gene>
<dbReference type="SUPFAM" id="SSF81891">
    <property type="entry name" value="Poly A polymerase C-terminal region-like"/>
    <property type="match status" value="1"/>
</dbReference>
<dbReference type="GO" id="GO:0043633">
    <property type="term" value="P:polyadenylation-dependent RNA catabolic process"/>
    <property type="evidence" value="ECO:0007669"/>
    <property type="project" value="InterPro"/>
</dbReference>
<comment type="similarity">
    <text evidence="3">Belongs to the tRNA nucleotidyltransferase/poly(A) polymerase family.</text>
</comment>
<dbReference type="GO" id="GO:1990817">
    <property type="term" value="F:poly(A) RNA polymerase activity"/>
    <property type="evidence" value="ECO:0007669"/>
    <property type="project" value="InterPro"/>
</dbReference>
<evidence type="ECO:0000313" key="8">
    <source>
        <dbReference type="Proteomes" id="UP000186400"/>
    </source>
</evidence>
<dbReference type="AlphaFoldDB" id="A0A1N6NA86"/>
<sequence>MRKRYSRSHEGRIVQSALVYTAADHGIKPEQIDHDAVKVVRRLQQHGYEAYIVGGAVRDLLLGKSPKDFDVSCSATPAQIRKIFRNSRVIGKRFRLVHILFRDKIIEVSTFRSCEAEGFKNVYGSIEEDVQRRDFTANALFLDPLDNRVIDYVGGVEHIRKRVLQPVIPLSRIFCEDPVRIIRAVKYAQAGSLRLPWRVTRRIKQDRALLAEVPSSRMTEELFKILSTGSAGAIIDQLLRLDAFRYILPVPAELALSNKHYRQKLLDRLEALDRKRASSSEGLDRKDLLCFFCADYLLDFGPFADQQRIPFREGYYAMKEFLQPVTPANKEVEAALREIFRNKGRLLREEPAEYRDDHRAGRHRRRRPRKRSGGGNEGGRAPSGAAPSTPKA</sequence>
<dbReference type="Pfam" id="PF01743">
    <property type="entry name" value="PolyA_pol"/>
    <property type="match status" value="1"/>
</dbReference>
<dbReference type="STRING" id="159291.SAMN05920897_101151"/>
<dbReference type="Pfam" id="PF12627">
    <property type="entry name" value="PolyA_pol_RNAbd"/>
    <property type="match status" value="1"/>
</dbReference>
<dbReference type="InterPro" id="IPR052191">
    <property type="entry name" value="tRNA_ntf/polyA_polymerase_I"/>
</dbReference>
<feature type="compositionally biased region" description="Basic and acidic residues" evidence="4">
    <location>
        <begin position="350"/>
        <end position="359"/>
    </location>
</feature>